<name>A0A6A5Z1U6_9PLEO</name>
<organism evidence="3 4">
    <name type="scientific">Lophiotrema nucula</name>
    <dbReference type="NCBI Taxonomy" id="690887"/>
    <lineage>
        <taxon>Eukaryota</taxon>
        <taxon>Fungi</taxon>
        <taxon>Dikarya</taxon>
        <taxon>Ascomycota</taxon>
        <taxon>Pezizomycotina</taxon>
        <taxon>Dothideomycetes</taxon>
        <taxon>Pleosporomycetidae</taxon>
        <taxon>Pleosporales</taxon>
        <taxon>Lophiotremataceae</taxon>
        <taxon>Lophiotrema</taxon>
    </lineage>
</organism>
<dbReference type="EMBL" id="ML977329">
    <property type="protein sequence ID" value="KAF2112827.1"/>
    <property type="molecule type" value="Genomic_DNA"/>
</dbReference>
<evidence type="ECO:0000256" key="1">
    <source>
        <dbReference type="SAM" id="MobiDB-lite"/>
    </source>
</evidence>
<protein>
    <submittedName>
        <fullName evidence="3">Uncharacterized protein</fullName>
    </submittedName>
</protein>
<dbReference type="Proteomes" id="UP000799770">
    <property type="component" value="Unassembled WGS sequence"/>
</dbReference>
<evidence type="ECO:0000256" key="2">
    <source>
        <dbReference type="SAM" id="Phobius"/>
    </source>
</evidence>
<keyword evidence="2" id="KW-1133">Transmembrane helix</keyword>
<feature type="transmembrane region" description="Helical" evidence="2">
    <location>
        <begin position="92"/>
        <end position="112"/>
    </location>
</feature>
<feature type="compositionally biased region" description="Polar residues" evidence="1">
    <location>
        <begin position="67"/>
        <end position="83"/>
    </location>
</feature>
<accession>A0A6A5Z1U6</accession>
<evidence type="ECO:0000313" key="4">
    <source>
        <dbReference type="Proteomes" id="UP000799770"/>
    </source>
</evidence>
<proteinExistence type="predicted"/>
<sequence length="234" mass="26044">MPDTRTEDDWFDFGPSSSDSGDTMSLASAPDSEVSDDIAPSDDLSESFSWPKFTMRRTESQLPPKEATTSNSPVTETLATHTPRQPADDKSIWNAILFLILVFLTALSGWISGEYVATRYLRDQSTKSVTEIYRTITHTTTPSYPPQVPYIRTVTERYTERWPRQTFTVTQTLLGPTTTIYVTPSPSATTPAAAIGVKMKMTVKLFKHLGLPDAVARQLAGESAEEHEQSRSRM</sequence>
<feature type="compositionally biased region" description="Acidic residues" evidence="1">
    <location>
        <begin position="33"/>
        <end position="45"/>
    </location>
</feature>
<evidence type="ECO:0000313" key="3">
    <source>
        <dbReference type="EMBL" id="KAF2112827.1"/>
    </source>
</evidence>
<reference evidence="3" key="1">
    <citation type="journal article" date="2020" name="Stud. Mycol.">
        <title>101 Dothideomycetes genomes: a test case for predicting lifestyles and emergence of pathogens.</title>
        <authorList>
            <person name="Haridas S."/>
            <person name="Albert R."/>
            <person name="Binder M."/>
            <person name="Bloem J."/>
            <person name="Labutti K."/>
            <person name="Salamov A."/>
            <person name="Andreopoulos B."/>
            <person name="Baker S."/>
            <person name="Barry K."/>
            <person name="Bills G."/>
            <person name="Bluhm B."/>
            <person name="Cannon C."/>
            <person name="Castanera R."/>
            <person name="Culley D."/>
            <person name="Daum C."/>
            <person name="Ezra D."/>
            <person name="Gonzalez J."/>
            <person name="Henrissat B."/>
            <person name="Kuo A."/>
            <person name="Liang C."/>
            <person name="Lipzen A."/>
            <person name="Lutzoni F."/>
            <person name="Magnuson J."/>
            <person name="Mondo S."/>
            <person name="Nolan M."/>
            <person name="Ohm R."/>
            <person name="Pangilinan J."/>
            <person name="Park H.-J."/>
            <person name="Ramirez L."/>
            <person name="Alfaro M."/>
            <person name="Sun H."/>
            <person name="Tritt A."/>
            <person name="Yoshinaga Y."/>
            <person name="Zwiers L.-H."/>
            <person name="Turgeon B."/>
            <person name="Goodwin S."/>
            <person name="Spatafora J."/>
            <person name="Crous P."/>
            <person name="Grigoriev I."/>
        </authorList>
    </citation>
    <scope>NUCLEOTIDE SEQUENCE</scope>
    <source>
        <strain evidence="3">CBS 627.86</strain>
    </source>
</reference>
<dbReference type="AlphaFoldDB" id="A0A6A5Z1U6"/>
<feature type="compositionally biased region" description="Low complexity" evidence="1">
    <location>
        <begin position="12"/>
        <end position="22"/>
    </location>
</feature>
<keyword evidence="2" id="KW-0812">Transmembrane</keyword>
<feature type="region of interest" description="Disordered" evidence="1">
    <location>
        <begin position="1"/>
        <end position="85"/>
    </location>
</feature>
<gene>
    <name evidence="3" type="ORF">BDV96DRAFT_601655</name>
</gene>
<keyword evidence="2" id="KW-0472">Membrane</keyword>
<keyword evidence="4" id="KW-1185">Reference proteome</keyword>